<sequence>MQDPLVDLGTHWLLAGSEPYEPLRVDPRSSPLRPPSPIPSPPLTLTRFLLESRHHRGQTPTPARPPPCCPPLPSGLWPSSVLLQCCAPFPSHQEYQPLYQSLPLCLEPRAYGTTGSCSAHGLTATEIKNFIGQEIVGIQKSKYPIPVATFYYVSLPDVLKLENFW</sequence>
<organism evidence="1">
    <name type="scientific">Panicum hallii</name>
    <dbReference type="NCBI Taxonomy" id="206008"/>
    <lineage>
        <taxon>Eukaryota</taxon>
        <taxon>Viridiplantae</taxon>
        <taxon>Streptophyta</taxon>
        <taxon>Embryophyta</taxon>
        <taxon>Tracheophyta</taxon>
        <taxon>Spermatophyta</taxon>
        <taxon>Magnoliopsida</taxon>
        <taxon>Liliopsida</taxon>
        <taxon>Poales</taxon>
        <taxon>Poaceae</taxon>
        <taxon>PACMAD clade</taxon>
        <taxon>Panicoideae</taxon>
        <taxon>Panicodae</taxon>
        <taxon>Paniceae</taxon>
        <taxon>Panicinae</taxon>
        <taxon>Panicum</taxon>
        <taxon>Panicum sect. Panicum</taxon>
    </lineage>
</organism>
<protein>
    <submittedName>
        <fullName evidence="1">Uncharacterized protein</fullName>
    </submittedName>
</protein>
<gene>
    <name evidence="1" type="ORF">PAHAL_6G129900</name>
</gene>
<dbReference type="EMBL" id="CM008051">
    <property type="protein sequence ID" value="PVH36646.1"/>
    <property type="molecule type" value="Genomic_DNA"/>
</dbReference>
<name>A0A2T8IGB2_9POAL</name>
<accession>A0A2T8IGB2</accession>
<dbReference type="Proteomes" id="UP000243499">
    <property type="component" value="Chromosome 6"/>
</dbReference>
<proteinExistence type="predicted"/>
<evidence type="ECO:0000313" key="1">
    <source>
        <dbReference type="EMBL" id="PVH36646.1"/>
    </source>
</evidence>
<dbReference type="AlphaFoldDB" id="A0A2T8IGB2"/>
<reference evidence="1" key="1">
    <citation type="submission" date="2018-04" db="EMBL/GenBank/DDBJ databases">
        <title>WGS assembly of Panicum hallii.</title>
        <authorList>
            <person name="Lovell J."/>
            <person name="Jenkins J."/>
            <person name="Lowry D."/>
            <person name="Mamidi S."/>
            <person name="Sreedasyam A."/>
            <person name="Weng X."/>
            <person name="Barry K."/>
            <person name="Bonette J."/>
            <person name="Campitelli B."/>
            <person name="Daum C."/>
            <person name="Gordon S."/>
            <person name="Gould B."/>
            <person name="Lipzen A."/>
            <person name="Macqueen A."/>
            <person name="Palacio-Mejia J."/>
            <person name="Plott C."/>
            <person name="Shakirov E."/>
            <person name="Shu S."/>
            <person name="Yoshinaga Y."/>
            <person name="Zane M."/>
            <person name="Rokhsar D."/>
            <person name="Grimwood J."/>
            <person name="Schmutz J."/>
            <person name="Juenger T."/>
        </authorList>
    </citation>
    <scope>NUCLEOTIDE SEQUENCE [LARGE SCALE GENOMIC DNA]</scope>
    <source>
        <strain evidence="1">FIL2</strain>
    </source>
</reference>
<dbReference type="Gramene" id="PVH36646">
    <property type="protein sequence ID" value="PVH36646"/>
    <property type="gene ID" value="PAHAL_6G129900"/>
</dbReference>